<evidence type="ECO:0000313" key="2">
    <source>
        <dbReference type="Proteomes" id="UP000276055"/>
    </source>
</evidence>
<gene>
    <name evidence="1" type="ORF">C8D78_0195</name>
</gene>
<dbReference type="PANTHER" id="PTHR37489">
    <property type="entry name" value="DUF3500 DOMAIN-CONTAINING PROTEIN"/>
    <property type="match status" value="1"/>
</dbReference>
<dbReference type="InterPro" id="IPR021889">
    <property type="entry name" value="DUF3500"/>
</dbReference>
<dbReference type="PANTHER" id="PTHR37489:SF1">
    <property type="entry name" value="DUF3500 DOMAIN-CONTAINING PROTEIN"/>
    <property type="match status" value="1"/>
</dbReference>
<dbReference type="OrthoDB" id="581140at2"/>
<accession>A0A495FMW3</accession>
<proteinExistence type="predicted"/>
<dbReference type="Pfam" id="PF12006">
    <property type="entry name" value="DUF3500"/>
    <property type="match status" value="1"/>
</dbReference>
<sequence>MSEPSFRDYLYPPGHPRVAQIRGLDARGYAEAAKTDSFAGPMIQGWAAQYPEPFTGVTSDGNLRPGLYTLAEAPAGEEAPAAAMTSAARDLLAGLTPDQTRRLCYGVDAHEWQSWANPEFMQHDTGLRLEELAPDARDRILAVLAASLSEAGYTLVRNLMRINGFLGDLVELPELMNEYSYNFALFGEPSETAPWGWQLFGHHVALNALVAGTQLVISPVFLGAEPDVIDAGPHQGVAVFKERIALARRLMESLPGPLREQATLFAEMQDPAMPEGRLHAGDERHLAGCFQDNRVIPYEGIPVSAMPAAARAILDELVADFIAALPDGPRSARHREIAAHWDEAWFCWIGGWRGQHAFYFRVQSPVLVMELDHHTGVFLSNDTPAPFHMHTVMRTPNGNDYGRALVRQHQKAGKSQEASRFQRVGQDGS</sequence>
<organism evidence="1 2">
    <name type="scientific">Arthrobacter oryzae</name>
    <dbReference type="NCBI Taxonomy" id="409290"/>
    <lineage>
        <taxon>Bacteria</taxon>
        <taxon>Bacillati</taxon>
        <taxon>Actinomycetota</taxon>
        <taxon>Actinomycetes</taxon>
        <taxon>Micrococcales</taxon>
        <taxon>Micrococcaceae</taxon>
        <taxon>Arthrobacter</taxon>
    </lineage>
</organism>
<dbReference type="AlphaFoldDB" id="A0A495FMW3"/>
<evidence type="ECO:0000313" key="1">
    <source>
        <dbReference type="EMBL" id="RKR29879.1"/>
    </source>
</evidence>
<reference evidence="1 2" key="1">
    <citation type="submission" date="2018-10" db="EMBL/GenBank/DDBJ databases">
        <title>Genomic Encyclopedia of Type Strains, Phase IV (KMG-IV): sequencing the most valuable type-strain genomes for metagenomic binning, comparative biology and taxonomic classification.</title>
        <authorList>
            <person name="Goeker M."/>
        </authorList>
    </citation>
    <scope>NUCLEOTIDE SEQUENCE [LARGE SCALE GENOMIC DNA]</scope>
    <source>
        <strain evidence="1 2">DSM 25586</strain>
    </source>
</reference>
<name>A0A495FMW3_9MICC</name>
<dbReference type="RefSeq" id="WP_120950020.1">
    <property type="nucleotide sequence ID" value="NZ_RBIR01000001.1"/>
</dbReference>
<comment type="caution">
    <text evidence="1">The sequence shown here is derived from an EMBL/GenBank/DDBJ whole genome shotgun (WGS) entry which is preliminary data.</text>
</comment>
<dbReference type="Proteomes" id="UP000276055">
    <property type="component" value="Unassembled WGS sequence"/>
</dbReference>
<protein>
    <submittedName>
        <fullName evidence="1">Uncharacterized protein DUF3500</fullName>
    </submittedName>
</protein>
<dbReference type="EMBL" id="RBIR01000001">
    <property type="protein sequence ID" value="RKR29879.1"/>
    <property type="molecule type" value="Genomic_DNA"/>
</dbReference>